<feature type="transmembrane region" description="Helical" evidence="6">
    <location>
        <begin position="249"/>
        <end position="271"/>
    </location>
</feature>
<dbReference type="OrthoDB" id="106838at2"/>
<feature type="transmembrane region" description="Helical" evidence="6">
    <location>
        <begin position="186"/>
        <end position="211"/>
    </location>
</feature>
<evidence type="ECO:0000256" key="5">
    <source>
        <dbReference type="ARBA" id="ARBA00023136"/>
    </source>
</evidence>
<gene>
    <name evidence="7" type="ORF">H744_1c1729</name>
</gene>
<dbReference type="GO" id="GO:0016020">
    <property type="term" value="C:membrane"/>
    <property type="evidence" value="ECO:0007669"/>
    <property type="project" value="UniProtKB-SubCell"/>
</dbReference>
<evidence type="ECO:0000313" key="7">
    <source>
        <dbReference type="EMBL" id="AJR06747.1"/>
    </source>
</evidence>
<feature type="transmembrane region" description="Helical" evidence="6">
    <location>
        <begin position="217"/>
        <end position="237"/>
    </location>
</feature>
<keyword evidence="3 6" id="KW-0812">Transmembrane</keyword>
<dbReference type="PATRIC" id="fig|658445.3.peg.1872"/>
<dbReference type="Proteomes" id="UP000032303">
    <property type="component" value="Chromosome 1"/>
</dbReference>
<feature type="transmembrane region" description="Helical" evidence="6">
    <location>
        <begin position="147"/>
        <end position="165"/>
    </location>
</feature>
<keyword evidence="5 6" id="KW-0472">Membrane</keyword>
<dbReference type="AlphaFoldDB" id="A0A0C5WKJ3"/>
<comment type="similarity">
    <text evidence="2">Belongs to the autoinducer-2 exporter (AI-2E) (TC 2.A.86) family.</text>
</comment>
<evidence type="ECO:0000256" key="1">
    <source>
        <dbReference type="ARBA" id="ARBA00004141"/>
    </source>
</evidence>
<reference evidence="7 8" key="1">
    <citation type="submission" date="2013-05" db="EMBL/GenBank/DDBJ databases">
        <title>Complete genome sequence of the lipase-producing bacterium Photobacterium gaetbulicola Gung47.</title>
        <authorList>
            <person name="Kim Y.-O."/>
        </authorList>
    </citation>
    <scope>NUCLEOTIDE SEQUENCE [LARGE SCALE GENOMIC DNA]</scope>
    <source>
        <strain evidence="7 8">Gung47</strain>
    </source>
</reference>
<evidence type="ECO:0000256" key="6">
    <source>
        <dbReference type="SAM" id="Phobius"/>
    </source>
</evidence>
<evidence type="ECO:0000256" key="2">
    <source>
        <dbReference type="ARBA" id="ARBA00009773"/>
    </source>
</evidence>
<evidence type="ECO:0000256" key="4">
    <source>
        <dbReference type="ARBA" id="ARBA00022989"/>
    </source>
</evidence>
<feature type="transmembrane region" description="Helical" evidence="6">
    <location>
        <begin position="291"/>
        <end position="319"/>
    </location>
</feature>
<dbReference type="KEGG" id="pgb:H744_1c1729"/>
<evidence type="ECO:0008006" key="9">
    <source>
        <dbReference type="Google" id="ProtNLM"/>
    </source>
</evidence>
<comment type="subcellular location">
    <subcellularLocation>
        <location evidence="1">Membrane</location>
        <topology evidence="1">Multi-pass membrane protein</topology>
    </subcellularLocation>
</comment>
<keyword evidence="8" id="KW-1185">Reference proteome</keyword>
<protein>
    <recommendedName>
        <fullName evidence="9">Permease</fullName>
    </recommendedName>
</protein>
<feature type="transmembrane region" description="Helical" evidence="6">
    <location>
        <begin position="20"/>
        <end position="38"/>
    </location>
</feature>
<sequence>MLLLLVVYFCYQILQPFLLPIVWGAIIAIALMPLVKALQRRCSLSLGKGCMLVTLVALAALLVPTIWFSGAVVSTSQDVATALSAGTLVIPQPDASVAVLPVVGEPLYKAWSLAATNLASALNTYAPQVKALVSSGLSAIGSLGGSVVQFIIAILISGVVMSNAARCKTMAGKVAVRLLGDKGEDYVGLSIATVRSVVHGVIGVAVIQAVLAGLGMGIAGVPAAGLWMLAVLVLAIIQLPPILILGPVMAYLFAVDTPTVAVIFSVWGVLVSASDTVLKPMLMGRGVDIPMLVILLGALGGMMMSGIVGLFVGAVVLALGYKLLMAWLEPADKIAQAGTEAVLPVVATP</sequence>
<accession>A0A0C5WKJ3</accession>
<dbReference type="InterPro" id="IPR002549">
    <property type="entry name" value="AI-2E-like"/>
</dbReference>
<keyword evidence="4 6" id="KW-1133">Transmembrane helix</keyword>
<dbReference type="EMBL" id="CP005973">
    <property type="protein sequence ID" value="AJR06747.1"/>
    <property type="molecule type" value="Genomic_DNA"/>
</dbReference>
<dbReference type="Pfam" id="PF01594">
    <property type="entry name" value="AI-2E_transport"/>
    <property type="match status" value="1"/>
</dbReference>
<dbReference type="STRING" id="658445.H744_1c1729"/>
<proteinExistence type="inferred from homology"/>
<evidence type="ECO:0000256" key="3">
    <source>
        <dbReference type="ARBA" id="ARBA00022692"/>
    </source>
</evidence>
<feature type="transmembrane region" description="Helical" evidence="6">
    <location>
        <begin position="50"/>
        <end position="68"/>
    </location>
</feature>
<organism evidence="7 8">
    <name type="scientific">Photobacterium gaetbulicola Gung47</name>
    <dbReference type="NCBI Taxonomy" id="658445"/>
    <lineage>
        <taxon>Bacteria</taxon>
        <taxon>Pseudomonadati</taxon>
        <taxon>Pseudomonadota</taxon>
        <taxon>Gammaproteobacteria</taxon>
        <taxon>Vibrionales</taxon>
        <taxon>Vibrionaceae</taxon>
        <taxon>Photobacterium</taxon>
    </lineage>
</organism>
<name>A0A0C5WKJ3_9GAMM</name>
<evidence type="ECO:0000313" key="8">
    <source>
        <dbReference type="Proteomes" id="UP000032303"/>
    </source>
</evidence>
<dbReference type="HOGENOM" id="CLU_041771_1_1_6"/>